<keyword evidence="9" id="KW-1185">Reference proteome</keyword>
<feature type="transmembrane region" description="Helical" evidence="7">
    <location>
        <begin position="434"/>
        <end position="453"/>
    </location>
</feature>
<evidence type="ECO:0000256" key="3">
    <source>
        <dbReference type="ARBA" id="ARBA00022475"/>
    </source>
</evidence>
<dbReference type="Proteomes" id="UP000198703">
    <property type="component" value="Unassembled WGS sequence"/>
</dbReference>
<name>A0A1H4CU93_9RHOB</name>
<feature type="transmembrane region" description="Helical" evidence="7">
    <location>
        <begin position="167"/>
        <end position="186"/>
    </location>
</feature>
<feature type="transmembrane region" description="Helical" evidence="7">
    <location>
        <begin position="350"/>
        <end position="367"/>
    </location>
</feature>
<dbReference type="PANTHER" id="PTHR30250">
    <property type="entry name" value="PST FAMILY PREDICTED COLANIC ACID TRANSPORTER"/>
    <property type="match status" value="1"/>
</dbReference>
<feature type="transmembrane region" description="Helical" evidence="7">
    <location>
        <begin position="37"/>
        <end position="56"/>
    </location>
</feature>
<gene>
    <name evidence="8" type="ORF">SAMN05444370_10837</name>
</gene>
<evidence type="ECO:0000256" key="1">
    <source>
        <dbReference type="ARBA" id="ARBA00004651"/>
    </source>
</evidence>
<proteinExistence type="inferred from homology"/>
<keyword evidence="3" id="KW-1003">Cell membrane</keyword>
<evidence type="ECO:0000313" key="9">
    <source>
        <dbReference type="Proteomes" id="UP000198703"/>
    </source>
</evidence>
<dbReference type="RefSeq" id="WP_093254208.1">
    <property type="nucleotide sequence ID" value="NZ_FNQM01000008.1"/>
</dbReference>
<protein>
    <submittedName>
        <fullName evidence="8">Membrane protein involved in the export of O-antigen and teichoic acid</fullName>
    </submittedName>
</protein>
<evidence type="ECO:0000256" key="4">
    <source>
        <dbReference type="ARBA" id="ARBA00022692"/>
    </source>
</evidence>
<dbReference type="PANTHER" id="PTHR30250:SF10">
    <property type="entry name" value="LIPOPOLYSACCHARIDE BIOSYNTHESIS PROTEIN WZXC"/>
    <property type="match status" value="1"/>
</dbReference>
<feature type="transmembrane region" description="Helical" evidence="7">
    <location>
        <begin position="77"/>
        <end position="101"/>
    </location>
</feature>
<keyword evidence="5 7" id="KW-1133">Transmembrane helix</keyword>
<evidence type="ECO:0000256" key="6">
    <source>
        <dbReference type="ARBA" id="ARBA00023136"/>
    </source>
</evidence>
<reference evidence="8 9" key="1">
    <citation type="submission" date="2016-10" db="EMBL/GenBank/DDBJ databases">
        <authorList>
            <person name="de Groot N.N."/>
        </authorList>
    </citation>
    <scope>NUCLEOTIDE SEQUENCE [LARGE SCALE GENOMIC DNA]</scope>
    <source>
        <strain evidence="8 9">DSM 15345</strain>
    </source>
</reference>
<dbReference type="OrthoDB" id="7605542at2"/>
<feature type="transmembrane region" description="Helical" evidence="7">
    <location>
        <begin position="144"/>
        <end position="161"/>
    </location>
</feature>
<feature type="transmembrane region" description="Helical" evidence="7">
    <location>
        <begin position="402"/>
        <end position="422"/>
    </location>
</feature>
<comment type="subcellular location">
    <subcellularLocation>
        <location evidence="1">Cell membrane</location>
        <topology evidence="1">Multi-pass membrane protein</topology>
    </subcellularLocation>
</comment>
<feature type="transmembrane region" description="Helical" evidence="7">
    <location>
        <begin position="312"/>
        <end position="329"/>
    </location>
</feature>
<dbReference type="GO" id="GO:0005886">
    <property type="term" value="C:plasma membrane"/>
    <property type="evidence" value="ECO:0007669"/>
    <property type="project" value="UniProtKB-SubCell"/>
</dbReference>
<evidence type="ECO:0000256" key="7">
    <source>
        <dbReference type="SAM" id="Phobius"/>
    </source>
</evidence>
<dbReference type="Pfam" id="PF13440">
    <property type="entry name" value="Polysacc_synt_3"/>
    <property type="match status" value="1"/>
</dbReference>
<accession>A0A1H4CU93</accession>
<dbReference type="STRING" id="89524.SAMN05444370_10837"/>
<dbReference type="EMBL" id="FNQM01000008">
    <property type="protein sequence ID" value="SEA63898.1"/>
    <property type="molecule type" value="Genomic_DNA"/>
</dbReference>
<feature type="transmembrane region" description="Helical" evidence="7">
    <location>
        <begin position="226"/>
        <end position="254"/>
    </location>
</feature>
<dbReference type="InterPro" id="IPR050833">
    <property type="entry name" value="Poly_Biosynth_Transport"/>
</dbReference>
<organism evidence="8 9">
    <name type="scientific">Rubrimonas cliftonensis</name>
    <dbReference type="NCBI Taxonomy" id="89524"/>
    <lineage>
        <taxon>Bacteria</taxon>
        <taxon>Pseudomonadati</taxon>
        <taxon>Pseudomonadota</taxon>
        <taxon>Alphaproteobacteria</taxon>
        <taxon>Rhodobacterales</taxon>
        <taxon>Paracoccaceae</taxon>
        <taxon>Rubrimonas</taxon>
    </lineage>
</organism>
<evidence type="ECO:0000256" key="2">
    <source>
        <dbReference type="ARBA" id="ARBA00007430"/>
    </source>
</evidence>
<dbReference type="AlphaFoldDB" id="A0A1H4CU93"/>
<feature type="transmembrane region" description="Helical" evidence="7">
    <location>
        <begin position="373"/>
        <end position="395"/>
    </location>
</feature>
<keyword evidence="4 7" id="KW-0812">Transmembrane</keyword>
<evidence type="ECO:0000256" key="5">
    <source>
        <dbReference type="ARBA" id="ARBA00022989"/>
    </source>
</evidence>
<evidence type="ECO:0000313" key="8">
    <source>
        <dbReference type="EMBL" id="SEA63898.1"/>
    </source>
</evidence>
<comment type="similarity">
    <text evidence="2">Belongs to the polysaccharide synthase family.</text>
</comment>
<feature type="transmembrane region" description="Helical" evidence="7">
    <location>
        <begin position="275"/>
        <end position="300"/>
    </location>
</feature>
<sequence>MIKNGLFLTAGNFAAGAMSFARNVAIARLVGVEDFGVASTFAMIVGLADALGYTGVDRLLLQAKDGDSAQIQRTVHLANISKGVVTAGVLLLMSEYVAAYFSVPETAWAYQVLAIGLLARGFGNVDRFRYQRDMHFGPSIVMELAAGLASLVCAVALGVVLGDYRAMLYALLLYDFVFVAMSHIVAERPYRVSFDSAPLRRVLKFGWPLTINAVLLYAVMQGDRFIIGGALGVEMLGLYSAALLLVSFPTNLVNKSLNSFFLPQISRVQEDSRRYAIYFELLMQMALLTTFVMCAGYQIAGPAVLITMYGESFASVAFLFLPLAMLHGLRLIRSAINTQAIARAQTTNPLVANLVRAMALPVAWVVVDNGGGLAMVTLVAVVAEAIATMVALSMLTRRSEPGLGAGVELVFLTLMGVAVVVLNDMVMHHGLRLPFWNVAFPALLAATALLLVWRTPLLRRWLLSGGRQL</sequence>
<keyword evidence="6 7" id="KW-0472">Membrane</keyword>